<dbReference type="PANTHER" id="PTHR22604:SF105">
    <property type="entry name" value="TRANS-1,2-DIHYDROBENZENE-1,2-DIOL DEHYDROGENASE"/>
    <property type="match status" value="1"/>
</dbReference>
<dbReference type="EC" id="1.1.1.179" evidence="3"/>
<dbReference type="Proteomes" id="UP000193986">
    <property type="component" value="Unassembled WGS sequence"/>
</dbReference>
<dbReference type="OrthoDB" id="2129491at2759"/>
<dbReference type="AlphaFoldDB" id="A0A1Y2AWL7"/>
<dbReference type="Pfam" id="PF01408">
    <property type="entry name" value="GFO_IDH_MocA"/>
    <property type="match status" value="1"/>
</dbReference>
<dbReference type="Pfam" id="PF22725">
    <property type="entry name" value="GFO_IDH_MocA_C3"/>
    <property type="match status" value="1"/>
</dbReference>
<dbReference type="EMBL" id="MCFC01000042">
    <property type="protein sequence ID" value="ORY26983.1"/>
    <property type="molecule type" value="Genomic_DNA"/>
</dbReference>
<evidence type="ECO:0000256" key="2">
    <source>
        <dbReference type="ARBA" id="ARBA00023002"/>
    </source>
</evidence>
<proteinExistence type="inferred from homology"/>
<comment type="catalytic activity">
    <reaction evidence="5">
        <text>D-xylose + NADP(+) = D-xylono-1,5-lactone + NADPH + H(+)</text>
        <dbReference type="Rhea" id="RHEA:22000"/>
        <dbReference type="ChEBI" id="CHEBI:15378"/>
        <dbReference type="ChEBI" id="CHEBI:15867"/>
        <dbReference type="ChEBI" id="CHEBI:53455"/>
        <dbReference type="ChEBI" id="CHEBI:57783"/>
        <dbReference type="ChEBI" id="CHEBI:58349"/>
        <dbReference type="EC" id="1.1.1.179"/>
    </reaction>
</comment>
<reference evidence="8 9" key="1">
    <citation type="submission" date="2016-07" db="EMBL/GenBank/DDBJ databases">
        <title>Pervasive Adenine N6-methylation of Active Genes in Fungi.</title>
        <authorList>
            <consortium name="DOE Joint Genome Institute"/>
            <person name="Mondo S.J."/>
            <person name="Dannebaum R.O."/>
            <person name="Kuo R.C."/>
            <person name="Labutti K."/>
            <person name="Haridas S."/>
            <person name="Kuo A."/>
            <person name="Salamov A."/>
            <person name="Ahrendt S.R."/>
            <person name="Lipzen A."/>
            <person name="Sullivan W."/>
            <person name="Andreopoulos W.B."/>
            <person name="Clum A."/>
            <person name="Lindquist E."/>
            <person name="Daum C."/>
            <person name="Ramamoorthy G.K."/>
            <person name="Gryganskyi A."/>
            <person name="Culley D."/>
            <person name="Magnuson J.K."/>
            <person name="James T.Y."/>
            <person name="O'Malley M.A."/>
            <person name="Stajich J.E."/>
            <person name="Spatafora J.W."/>
            <person name="Visel A."/>
            <person name="Grigoriev I.V."/>
        </authorList>
    </citation>
    <scope>NUCLEOTIDE SEQUENCE [LARGE SCALE GENOMIC DNA]</scope>
    <source>
        <strain evidence="8 9">68-887.2</strain>
    </source>
</reference>
<keyword evidence="9" id="KW-1185">Reference proteome</keyword>
<evidence type="ECO:0000256" key="3">
    <source>
        <dbReference type="ARBA" id="ARBA00038984"/>
    </source>
</evidence>
<dbReference type="Gene3D" id="3.30.360.10">
    <property type="entry name" value="Dihydrodipicolinate Reductase, domain 2"/>
    <property type="match status" value="1"/>
</dbReference>
<dbReference type="InterPro" id="IPR050984">
    <property type="entry name" value="Gfo/Idh/MocA_domain"/>
</dbReference>
<dbReference type="Gene3D" id="3.40.50.720">
    <property type="entry name" value="NAD(P)-binding Rossmann-like Domain"/>
    <property type="match status" value="1"/>
</dbReference>
<protein>
    <recommendedName>
        <fullName evidence="3">D-xylose 1-dehydrogenase (NADP(+), D-xylono-1,5-lactone-forming)</fullName>
        <ecNumber evidence="3">1.1.1.179</ecNumber>
    </recommendedName>
    <alternativeName>
        <fullName evidence="4">D-xylose-NADP dehydrogenase</fullName>
    </alternativeName>
</protein>
<evidence type="ECO:0000313" key="8">
    <source>
        <dbReference type="EMBL" id="ORY26983.1"/>
    </source>
</evidence>
<dbReference type="SUPFAM" id="SSF51735">
    <property type="entry name" value="NAD(P)-binding Rossmann-fold domains"/>
    <property type="match status" value="1"/>
</dbReference>
<organism evidence="8 9">
    <name type="scientific">Naematelia encephala</name>
    <dbReference type="NCBI Taxonomy" id="71784"/>
    <lineage>
        <taxon>Eukaryota</taxon>
        <taxon>Fungi</taxon>
        <taxon>Dikarya</taxon>
        <taxon>Basidiomycota</taxon>
        <taxon>Agaricomycotina</taxon>
        <taxon>Tremellomycetes</taxon>
        <taxon>Tremellales</taxon>
        <taxon>Naemateliaceae</taxon>
        <taxon>Naematelia</taxon>
    </lineage>
</organism>
<evidence type="ECO:0000259" key="6">
    <source>
        <dbReference type="Pfam" id="PF01408"/>
    </source>
</evidence>
<dbReference type="STRING" id="71784.A0A1Y2AWL7"/>
<gene>
    <name evidence="8" type="ORF">BCR39DRAFT_539672</name>
</gene>
<dbReference type="GO" id="GO:0000166">
    <property type="term" value="F:nucleotide binding"/>
    <property type="evidence" value="ECO:0007669"/>
    <property type="project" value="InterPro"/>
</dbReference>
<evidence type="ECO:0000256" key="4">
    <source>
        <dbReference type="ARBA" id="ARBA00042988"/>
    </source>
</evidence>
<dbReference type="GO" id="GO:0047837">
    <property type="term" value="F:D-xylose 1-dehydrogenase (NADP+) activity"/>
    <property type="evidence" value="ECO:0007669"/>
    <property type="project" value="UniProtKB-EC"/>
</dbReference>
<dbReference type="InterPro" id="IPR000683">
    <property type="entry name" value="Gfo/Idh/MocA-like_OxRdtase_N"/>
</dbReference>
<comment type="similarity">
    <text evidence="1">Belongs to the Gfo/Idh/MocA family.</text>
</comment>
<accession>A0A1Y2AWL7</accession>
<comment type="caution">
    <text evidence="8">The sequence shown here is derived from an EMBL/GenBank/DDBJ whole genome shotgun (WGS) entry which is preliminary data.</text>
</comment>
<evidence type="ECO:0000259" key="7">
    <source>
        <dbReference type="Pfam" id="PF22725"/>
    </source>
</evidence>
<feature type="domain" description="Gfo/Idh/MocA-like oxidoreductase N-terminal" evidence="6">
    <location>
        <begin position="22"/>
        <end position="161"/>
    </location>
</feature>
<dbReference type="InterPro" id="IPR055170">
    <property type="entry name" value="GFO_IDH_MocA-like_dom"/>
</dbReference>
<evidence type="ECO:0000313" key="9">
    <source>
        <dbReference type="Proteomes" id="UP000193986"/>
    </source>
</evidence>
<evidence type="ECO:0000256" key="5">
    <source>
        <dbReference type="ARBA" id="ARBA00049233"/>
    </source>
</evidence>
<name>A0A1Y2AWL7_9TREE</name>
<evidence type="ECO:0000256" key="1">
    <source>
        <dbReference type="ARBA" id="ARBA00010928"/>
    </source>
</evidence>
<dbReference type="SUPFAM" id="SSF55347">
    <property type="entry name" value="Glyceraldehyde-3-phosphate dehydrogenase-like, C-terminal domain"/>
    <property type="match status" value="1"/>
</dbReference>
<dbReference type="InterPro" id="IPR036291">
    <property type="entry name" value="NAD(P)-bd_dom_sf"/>
</dbReference>
<sequence length="395" mass="43438">MSHHPAYATSPDINMTELFIAKWAILGCGWISNHFVNDLRLSPSSRGITGVSHAIVAVGARSLANAEDFISRSCPRGGAAQEAGLVNCTPKAYGSYQEAMNDPNVSVIYIGTINTSHFDLAHFALEHGKNCLVEKPACLNSAEWTMLSRLAKEKELFLMEGVWTRFNPVLLAVEEAVHRGDIGDIRCLYSDYAMDVFGKQPDTSRFLSAELAGGALLDIGPYPMVWALTMLYRHPLNQITQPGVIGTTMLLHTTGVDLATSITMTFERLKAVAFCTVNLLSATNKAQHTRIVGSKGEIIVQGYTSRPRSYLVRKLIDATQEGGDFHPDEVFDMPFGGYGLHYEADAVAECLKFGLKESPRMLHAETLMTMQIYDEARRKGRYILPSGLEKVSLGE</sequence>
<dbReference type="FunCoup" id="A0A1Y2AWL7">
    <property type="interactions" value="2"/>
</dbReference>
<feature type="domain" description="GFO/IDH/MocA-like oxidoreductase" evidence="7">
    <location>
        <begin position="172"/>
        <end position="298"/>
    </location>
</feature>
<dbReference type="InParanoid" id="A0A1Y2AWL7"/>
<keyword evidence="2" id="KW-0560">Oxidoreductase</keyword>
<dbReference type="PANTHER" id="PTHR22604">
    <property type="entry name" value="OXIDOREDUCTASES"/>
    <property type="match status" value="1"/>
</dbReference>